<organism evidence="4 5">
    <name type="scientific">Astrephomene gubernaculifera</name>
    <dbReference type="NCBI Taxonomy" id="47775"/>
    <lineage>
        <taxon>Eukaryota</taxon>
        <taxon>Viridiplantae</taxon>
        <taxon>Chlorophyta</taxon>
        <taxon>core chlorophytes</taxon>
        <taxon>Chlorophyceae</taxon>
        <taxon>CS clade</taxon>
        <taxon>Chlamydomonadales</taxon>
        <taxon>Astrephomenaceae</taxon>
        <taxon>Astrephomene</taxon>
    </lineage>
</organism>
<dbReference type="Gene3D" id="1.10.510.10">
    <property type="entry name" value="Transferase(Phosphotransferase) domain 1"/>
    <property type="match status" value="1"/>
</dbReference>
<reference evidence="4 5" key="1">
    <citation type="journal article" date="2021" name="Sci. Rep.">
        <title>Genome sequencing of the multicellular alga Astrephomene provides insights into convergent evolution of germ-soma differentiation.</title>
        <authorList>
            <person name="Yamashita S."/>
            <person name="Yamamoto K."/>
            <person name="Matsuzaki R."/>
            <person name="Suzuki S."/>
            <person name="Yamaguchi H."/>
            <person name="Hirooka S."/>
            <person name="Minakuchi Y."/>
            <person name="Miyagishima S."/>
            <person name="Kawachi M."/>
            <person name="Toyoda A."/>
            <person name="Nozaki H."/>
        </authorList>
    </citation>
    <scope>NUCLEOTIDE SEQUENCE [LARGE SCALE GENOMIC DNA]</scope>
    <source>
        <strain evidence="4 5">NIES-4017</strain>
    </source>
</reference>
<keyword evidence="1" id="KW-0067">ATP-binding</keyword>
<evidence type="ECO:0000256" key="1">
    <source>
        <dbReference type="PROSITE-ProRule" id="PRU10141"/>
    </source>
</evidence>
<dbReference type="Proteomes" id="UP001054857">
    <property type="component" value="Unassembled WGS sequence"/>
</dbReference>
<dbReference type="Pfam" id="PF00069">
    <property type="entry name" value="Pkinase"/>
    <property type="match status" value="1"/>
</dbReference>
<dbReference type="PROSITE" id="PS00107">
    <property type="entry name" value="PROTEIN_KINASE_ATP"/>
    <property type="match status" value="1"/>
</dbReference>
<accession>A0AAD3DRS1</accession>
<evidence type="ECO:0000313" key="5">
    <source>
        <dbReference type="Proteomes" id="UP001054857"/>
    </source>
</evidence>
<evidence type="ECO:0000313" key="4">
    <source>
        <dbReference type="EMBL" id="GFR46678.1"/>
    </source>
</evidence>
<evidence type="ECO:0000256" key="2">
    <source>
        <dbReference type="SAM" id="MobiDB-lite"/>
    </source>
</evidence>
<feature type="region of interest" description="Disordered" evidence="2">
    <location>
        <begin position="204"/>
        <end position="224"/>
    </location>
</feature>
<protein>
    <recommendedName>
        <fullName evidence="3">Protein kinase domain-containing protein</fullName>
    </recommendedName>
</protein>
<dbReference type="PROSITE" id="PS50011">
    <property type="entry name" value="PROTEIN_KINASE_DOM"/>
    <property type="match status" value="1"/>
</dbReference>
<feature type="compositionally biased region" description="Gly residues" evidence="2">
    <location>
        <begin position="742"/>
        <end position="757"/>
    </location>
</feature>
<dbReference type="AlphaFoldDB" id="A0AAD3DRS1"/>
<dbReference type="PANTHER" id="PTHR46699">
    <property type="entry name" value="SERINE/THREONINE-PROTEIN KINASE STN8, CHLOROPLASTIC-RELATED"/>
    <property type="match status" value="1"/>
</dbReference>
<dbReference type="InterPro" id="IPR011009">
    <property type="entry name" value="Kinase-like_dom_sf"/>
</dbReference>
<dbReference type="InterPro" id="IPR017441">
    <property type="entry name" value="Protein_kinase_ATP_BS"/>
</dbReference>
<feature type="binding site" evidence="1">
    <location>
        <position position="172"/>
    </location>
    <ligand>
        <name>ATP</name>
        <dbReference type="ChEBI" id="CHEBI:30616"/>
    </ligand>
</feature>
<feature type="compositionally biased region" description="Gly residues" evidence="2">
    <location>
        <begin position="633"/>
        <end position="659"/>
    </location>
</feature>
<keyword evidence="5" id="KW-1185">Reference proteome</keyword>
<feature type="region of interest" description="Disordered" evidence="2">
    <location>
        <begin position="779"/>
        <end position="812"/>
    </location>
</feature>
<gene>
    <name evidence="4" type="ORF">Agub_g8295</name>
</gene>
<dbReference type="EMBL" id="BMAR01000015">
    <property type="protein sequence ID" value="GFR46678.1"/>
    <property type="molecule type" value="Genomic_DNA"/>
</dbReference>
<dbReference type="Gene3D" id="3.30.200.20">
    <property type="entry name" value="Phosphorylase Kinase, domain 1"/>
    <property type="match status" value="1"/>
</dbReference>
<feature type="region of interest" description="Disordered" evidence="2">
    <location>
        <begin position="739"/>
        <end position="765"/>
    </location>
</feature>
<sequence length="826" mass="85433">MLQRSALSRIERSAGASTSQSVPAALWPPVQRPRGRAQRRRVRASPELVDALSQLAVHLPLEQIAAPCQVMKCGDIVYRSTLDPAHYKTGGFDWRTATLLATVLGYLFLPPGVLPGAFDYYIKAPLKRRESRVIDKNDIILGKRLGTGGFGTVYKGELKEEGGGRTPIIIKKAKEFGEAEVWMNERMSRVPGNHTAEFVTAFDESLSATSPPPPSSSAAGGAAGAGGGAAGAGAAAGNRAGAAAGAGAGAGGLDGGAIWLVWYYEGDNTLMSLMERREFPYNLEPLLFGRELRAPRGPAREAVTVKEAMRQLLAAVAACHANGIVHRDIKPANAIISSRDRKLKLIDLGAAADLRIGINYVPNEYLLDPRYAPPQQYIMSTQTPHPPPKPVAAFLSPVLWAMERPDRFDMYSCGVTMLQLVFPHLRNDNTLCAFNKRLQDLKWDLAAWRREEAARLASGAAKGQQGDSLATGFAALDAEGGAGWDLLSRLMAYTPADRPSAAEALAHPWLSSAPGRAASRQGSLTAAAEAAVGSAAAATSAALSNAGRSLGRAAEVANMTEAILKTQQGALTEAQLLEELGLQEPAPLAPREGSQTIAWWQQRQGELRARLVERRERLRQQVSSAVNSVRGVRQGGGGGGAGAAGGGSGKAGGGKWGSGEGAAAAGAAVAAAAAASSGSGKMKLKVPMILGGVAAAKRAPGSGGYNAAPANNNNGNGNGANGNGKAVASNGNGKYAAASNGNGNGNGNGVVGRGKGSTPGAVPAAAAANGNGFAKAISRSFSSYDGGDDGGEEGYDGVVGEEQEQQRQGGVSAKEKVFDLLGVFRR</sequence>
<feature type="region of interest" description="Disordered" evidence="2">
    <location>
        <begin position="625"/>
        <end position="659"/>
    </location>
</feature>
<feature type="region of interest" description="Disordered" evidence="2">
    <location>
        <begin position="1"/>
        <end position="41"/>
    </location>
</feature>
<dbReference type="GO" id="GO:0005524">
    <property type="term" value="F:ATP binding"/>
    <property type="evidence" value="ECO:0007669"/>
    <property type="project" value="UniProtKB-UniRule"/>
</dbReference>
<dbReference type="SUPFAM" id="SSF56112">
    <property type="entry name" value="Protein kinase-like (PK-like)"/>
    <property type="match status" value="1"/>
</dbReference>
<dbReference type="InterPro" id="IPR000719">
    <property type="entry name" value="Prot_kinase_dom"/>
</dbReference>
<dbReference type="PANTHER" id="PTHR46699:SF4">
    <property type="entry name" value="SERINE_THREONINE-PROTEIN KINASE STN7, CHLOROPLASTIC"/>
    <property type="match status" value="1"/>
</dbReference>
<feature type="compositionally biased region" description="Acidic residues" evidence="2">
    <location>
        <begin position="786"/>
        <end position="803"/>
    </location>
</feature>
<name>A0AAD3DRS1_9CHLO</name>
<evidence type="ECO:0000259" key="3">
    <source>
        <dbReference type="PROSITE" id="PS50011"/>
    </source>
</evidence>
<dbReference type="CDD" id="cd14013">
    <property type="entry name" value="STKc_SNT7_plant"/>
    <property type="match status" value="1"/>
</dbReference>
<comment type="caution">
    <text evidence="4">The sequence shown here is derived from an EMBL/GenBank/DDBJ whole genome shotgun (WGS) entry which is preliminary data.</text>
</comment>
<proteinExistence type="predicted"/>
<keyword evidence="1" id="KW-0547">Nucleotide-binding</keyword>
<dbReference type="SMART" id="SM00220">
    <property type="entry name" value="S_TKc"/>
    <property type="match status" value="1"/>
</dbReference>
<feature type="domain" description="Protein kinase" evidence="3">
    <location>
        <begin position="139"/>
        <end position="510"/>
    </location>
</feature>
<dbReference type="GO" id="GO:0004672">
    <property type="term" value="F:protein kinase activity"/>
    <property type="evidence" value="ECO:0007669"/>
    <property type="project" value="InterPro"/>
</dbReference>